<accession>A0A2P2NCG2</accession>
<protein>
    <submittedName>
        <fullName evidence="1">Uncharacterized protein</fullName>
    </submittedName>
</protein>
<sequence length="39" mass="4402">MYLQRVLNVSPFRLKQSGTFILKATKLTCNAVQTIHLAP</sequence>
<name>A0A2P2NCG2_RHIMU</name>
<organism evidence="1">
    <name type="scientific">Rhizophora mucronata</name>
    <name type="common">Asiatic mangrove</name>
    <dbReference type="NCBI Taxonomy" id="61149"/>
    <lineage>
        <taxon>Eukaryota</taxon>
        <taxon>Viridiplantae</taxon>
        <taxon>Streptophyta</taxon>
        <taxon>Embryophyta</taxon>
        <taxon>Tracheophyta</taxon>
        <taxon>Spermatophyta</taxon>
        <taxon>Magnoliopsida</taxon>
        <taxon>eudicotyledons</taxon>
        <taxon>Gunneridae</taxon>
        <taxon>Pentapetalae</taxon>
        <taxon>rosids</taxon>
        <taxon>fabids</taxon>
        <taxon>Malpighiales</taxon>
        <taxon>Rhizophoraceae</taxon>
        <taxon>Rhizophora</taxon>
    </lineage>
</organism>
<dbReference type="AlphaFoldDB" id="A0A2P2NCG2"/>
<proteinExistence type="predicted"/>
<dbReference type="EMBL" id="GGEC01059660">
    <property type="protein sequence ID" value="MBX40144.1"/>
    <property type="molecule type" value="Transcribed_RNA"/>
</dbReference>
<reference evidence="1" key="1">
    <citation type="submission" date="2018-02" db="EMBL/GenBank/DDBJ databases">
        <title>Rhizophora mucronata_Transcriptome.</title>
        <authorList>
            <person name="Meera S.P."/>
            <person name="Sreeshan A."/>
            <person name="Augustine A."/>
        </authorList>
    </citation>
    <scope>NUCLEOTIDE SEQUENCE</scope>
    <source>
        <tissue evidence="1">Leaf</tissue>
    </source>
</reference>
<evidence type="ECO:0000313" key="1">
    <source>
        <dbReference type="EMBL" id="MBX40144.1"/>
    </source>
</evidence>